<comment type="caution">
    <text evidence="1">The sequence shown here is derived from an EMBL/GenBank/DDBJ whole genome shotgun (WGS) entry which is preliminary data.</text>
</comment>
<evidence type="ECO:0000313" key="1">
    <source>
        <dbReference type="EMBL" id="KAF0980564.1"/>
    </source>
</evidence>
<protein>
    <submittedName>
        <fullName evidence="1">Uncharacterized protein</fullName>
    </submittedName>
</protein>
<gene>
    <name evidence="1" type="ORF">FDP41_013346</name>
</gene>
<dbReference type="EMBL" id="VFQX01000018">
    <property type="protein sequence ID" value="KAF0980564.1"/>
    <property type="molecule type" value="Genomic_DNA"/>
</dbReference>
<dbReference type="AlphaFoldDB" id="A0A6A5C1Z7"/>
<dbReference type="VEuPathDB" id="AmoebaDB:NfTy_079080"/>
<dbReference type="GeneID" id="68120561"/>
<dbReference type="OMA" id="RENKPTI"/>
<dbReference type="OrthoDB" id="10267180at2759"/>
<sequence length="317" mass="35928">MFRSLVQNTNFSRAASGHVVSKFVRLILSKKLTKFKESMVEPYLQDAHFVSCLAKPNFELLQTLYLDIGIHQLKNFNESEFVGSLLQNAIRDYPYAELPSFLRKCKEQLGMNFSHPNALYAAVSRSYDSLDVLKFLVEECHVDVNADLSPHAGALPLVIFNSISGTKVDTILYLVEKGATVSENNMGTYEGLSTDQLLSNFISNMEYFISTCKLLIEKFNLKPDVFAFLYNLGYSDTVTGYTVDSIFEILDFCAQHGSLLTTNMEDATNALQYVFNHWSDASFVAQDQKLLKHEFAARILEKYDITLEEATNENEFI</sequence>
<proteinExistence type="predicted"/>
<dbReference type="VEuPathDB" id="AmoebaDB:NF0065280"/>
<evidence type="ECO:0000313" key="2">
    <source>
        <dbReference type="Proteomes" id="UP000444721"/>
    </source>
</evidence>
<reference evidence="1 2" key="1">
    <citation type="journal article" date="2019" name="Sci. Rep.">
        <title>Nanopore sequencing improves the draft genome of the human pathogenic amoeba Naegleria fowleri.</title>
        <authorList>
            <person name="Liechti N."/>
            <person name="Schurch N."/>
            <person name="Bruggmann R."/>
            <person name="Wittwer M."/>
        </authorList>
    </citation>
    <scope>NUCLEOTIDE SEQUENCE [LARGE SCALE GENOMIC DNA]</scope>
    <source>
        <strain evidence="1 2">ATCC 30894</strain>
    </source>
</reference>
<name>A0A6A5C1Z7_NAEFO</name>
<dbReference type="VEuPathDB" id="AmoebaDB:FDP41_013346"/>
<dbReference type="Proteomes" id="UP000444721">
    <property type="component" value="Unassembled WGS sequence"/>
</dbReference>
<dbReference type="RefSeq" id="XP_044565277.1">
    <property type="nucleotide sequence ID" value="XM_044703967.1"/>
</dbReference>
<keyword evidence="2" id="KW-1185">Reference proteome</keyword>
<accession>A0A6A5C1Z7</accession>
<organism evidence="1 2">
    <name type="scientific">Naegleria fowleri</name>
    <name type="common">Brain eating amoeba</name>
    <dbReference type="NCBI Taxonomy" id="5763"/>
    <lineage>
        <taxon>Eukaryota</taxon>
        <taxon>Discoba</taxon>
        <taxon>Heterolobosea</taxon>
        <taxon>Tetramitia</taxon>
        <taxon>Eutetramitia</taxon>
        <taxon>Vahlkampfiidae</taxon>
        <taxon>Naegleria</taxon>
    </lineage>
</organism>